<feature type="chain" id="PRO_5019712354" description="Cathepsin O" evidence="8">
    <location>
        <begin position="22"/>
        <end position="353"/>
    </location>
</feature>
<evidence type="ECO:0000256" key="1">
    <source>
        <dbReference type="ARBA" id="ARBA00008455"/>
    </source>
</evidence>
<feature type="domain" description="Cathepsin propeptide inhibitor" evidence="10">
    <location>
        <begin position="36"/>
        <end position="96"/>
    </location>
</feature>
<evidence type="ECO:0000313" key="11">
    <source>
        <dbReference type="EMBL" id="RZF47023.1"/>
    </source>
</evidence>
<dbReference type="GO" id="GO:0008234">
    <property type="term" value="F:cysteine-type peptidase activity"/>
    <property type="evidence" value="ECO:0007669"/>
    <property type="project" value="UniProtKB-KW"/>
</dbReference>
<dbReference type="Proteomes" id="UP000291343">
    <property type="component" value="Unassembled WGS sequence"/>
</dbReference>
<evidence type="ECO:0000256" key="8">
    <source>
        <dbReference type="SAM" id="SignalP"/>
    </source>
</evidence>
<dbReference type="InterPro" id="IPR038765">
    <property type="entry name" value="Papain-like_cys_pep_sf"/>
</dbReference>
<dbReference type="Gene3D" id="3.90.70.10">
    <property type="entry name" value="Cysteine proteinases"/>
    <property type="match status" value="1"/>
</dbReference>
<feature type="signal peptide" evidence="8">
    <location>
        <begin position="1"/>
        <end position="21"/>
    </location>
</feature>
<feature type="region of interest" description="Disordered" evidence="7">
    <location>
        <begin position="106"/>
        <end position="126"/>
    </location>
</feature>
<keyword evidence="2" id="KW-0645">Protease</keyword>
<dbReference type="InterPro" id="IPR013201">
    <property type="entry name" value="Prot_inhib_I29"/>
</dbReference>
<proteinExistence type="inferred from homology"/>
<sequence length="353" mass="39579">MACWEFLKKLALFGLLCLVIPVNIDKSTTKEDRLLFEAYIKKYNKHYKNDTEEYHTRLRHFKNALENIDKLNSQHGKPDHAMYGLNEFSDLSPEEFSKRHLRKVSADRIRKHSHSKKKPSADDSTTKPLLKLPAGILPDKVDWRTKGVVTPVRNQKLCGACWAFCTIETMESMLAIKNGTLLNLSVQEVIDCAGYGNQGCNGGDICSLAQWLKDNKIKVTKEKIYPLTLQDGTCKIQKAVTGVQVSDYTCSSLVRNEDEMRRLLAFHGPLAVAVNALTWQFYVGGVVQFHCSGDPFELNHAVQIVGYDMTAPIPHYIVRNSWGAGWGDKGYLKIAVGDNVCGIANDVISLDVT</sequence>
<comment type="similarity">
    <text evidence="1">Belongs to the peptidase C1 family.</text>
</comment>
<dbReference type="Pfam" id="PF08246">
    <property type="entry name" value="Inhibitor_I29"/>
    <property type="match status" value="1"/>
</dbReference>
<dbReference type="AlphaFoldDB" id="A0A482XMF7"/>
<evidence type="ECO:0000256" key="6">
    <source>
        <dbReference type="ARBA" id="ARBA00023157"/>
    </source>
</evidence>
<dbReference type="InterPro" id="IPR000668">
    <property type="entry name" value="Peptidase_C1A_C"/>
</dbReference>
<dbReference type="InterPro" id="IPR013128">
    <property type="entry name" value="Peptidase_C1A"/>
</dbReference>
<evidence type="ECO:0000259" key="9">
    <source>
        <dbReference type="SMART" id="SM00645"/>
    </source>
</evidence>
<dbReference type="PROSITE" id="PS00639">
    <property type="entry name" value="THIOL_PROTEASE_HIS"/>
    <property type="match status" value="1"/>
</dbReference>
<keyword evidence="12" id="KW-1185">Reference proteome</keyword>
<accession>A0A482XMF7</accession>
<keyword evidence="4" id="KW-0788">Thiol protease</keyword>
<dbReference type="Pfam" id="PF00112">
    <property type="entry name" value="Peptidase_C1"/>
    <property type="match status" value="1"/>
</dbReference>
<dbReference type="OrthoDB" id="498368at2759"/>
<feature type="compositionally biased region" description="Basic residues" evidence="7">
    <location>
        <begin position="106"/>
        <end position="118"/>
    </location>
</feature>
<dbReference type="CDD" id="cd02248">
    <property type="entry name" value="Peptidase_C1A"/>
    <property type="match status" value="1"/>
</dbReference>
<dbReference type="PROSITE" id="PS00139">
    <property type="entry name" value="THIOL_PROTEASE_CYS"/>
    <property type="match status" value="1"/>
</dbReference>
<dbReference type="InParanoid" id="A0A482XMF7"/>
<keyword evidence="5" id="KW-0865">Zymogen</keyword>
<keyword evidence="6" id="KW-1015">Disulfide bond</keyword>
<dbReference type="InterPro" id="IPR025660">
    <property type="entry name" value="Pept_his_AS"/>
</dbReference>
<reference evidence="11 12" key="1">
    <citation type="journal article" date="2017" name="Gigascience">
        <title>Genome sequence of the small brown planthopper, Laodelphax striatellus.</title>
        <authorList>
            <person name="Zhu J."/>
            <person name="Jiang F."/>
            <person name="Wang X."/>
            <person name="Yang P."/>
            <person name="Bao Y."/>
            <person name="Zhao W."/>
            <person name="Wang W."/>
            <person name="Lu H."/>
            <person name="Wang Q."/>
            <person name="Cui N."/>
            <person name="Li J."/>
            <person name="Chen X."/>
            <person name="Luo L."/>
            <person name="Yu J."/>
            <person name="Kang L."/>
            <person name="Cui F."/>
        </authorList>
    </citation>
    <scope>NUCLEOTIDE SEQUENCE [LARGE SCALE GENOMIC DNA]</scope>
    <source>
        <strain evidence="11">Lst14</strain>
    </source>
</reference>
<dbReference type="SMR" id="A0A482XMF7"/>
<evidence type="ECO:0000259" key="10">
    <source>
        <dbReference type="SMART" id="SM00848"/>
    </source>
</evidence>
<name>A0A482XMF7_LAOST</name>
<dbReference type="SUPFAM" id="SSF54001">
    <property type="entry name" value="Cysteine proteinases"/>
    <property type="match status" value="1"/>
</dbReference>
<organism evidence="11 12">
    <name type="scientific">Laodelphax striatellus</name>
    <name type="common">Small brown planthopper</name>
    <name type="synonym">Delphax striatella</name>
    <dbReference type="NCBI Taxonomy" id="195883"/>
    <lineage>
        <taxon>Eukaryota</taxon>
        <taxon>Metazoa</taxon>
        <taxon>Ecdysozoa</taxon>
        <taxon>Arthropoda</taxon>
        <taxon>Hexapoda</taxon>
        <taxon>Insecta</taxon>
        <taxon>Pterygota</taxon>
        <taxon>Neoptera</taxon>
        <taxon>Paraneoptera</taxon>
        <taxon>Hemiptera</taxon>
        <taxon>Auchenorrhyncha</taxon>
        <taxon>Fulgoroidea</taxon>
        <taxon>Delphacidae</taxon>
        <taxon>Criomorphinae</taxon>
        <taxon>Laodelphax</taxon>
    </lineage>
</organism>
<comment type="caution">
    <text evidence="11">The sequence shown here is derived from an EMBL/GenBank/DDBJ whole genome shotgun (WGS) entry which is preliminary data.</text>
</comment>
<dbReference type="STRING" id="195883.A0A482XMF7"/>
<dbReference type="InterPro" id="IPR039417">
    <property type="entry name" value="Peptidase_C1A_papain-like"/>
</dbReference>
<dbReference type="InterPro" id="IPR000169">
    <property type="entry name" value="Pept_cys_AS"/>
</dbReference>
<evidence type="ECO:0000256" key="4">
    <source>
        <dbReference type="ARBA" id="ARBA00022807"/>
    </source>
</evidence>
<evidence type="ECO:0000313" key="12">
    <source>
        <dbReference type="Proteomes" id="UP000291343"/>
    </source>
</evidence>
<gene>
    <name evidence="11" type="ORF">LSTR_LSTR013814</name>
</gene>
<dbReference type="EMBL" id="QKKF02004996">
    <property type="protein sequence ID" value="RZF47023.1"/>
    <property type="molecule type" value="Genomic_DNA"/>
</dbReference>
<keyword evidence="3" id="KW-0378">Hydrolase</keyword>
<evidence type="ECO:0000256" key="7">
    <source>
        <dbReference type="SAM" id="MobiDB-lite"/>
    </source>
</evidence>
<dbReference type="SMART" id="SM00848">
    <property type="entry name" value="Inhibitor_I29"/>
    <property type="match status" value="1"/>
</dbReference>
<dbReference type="GO" id="GO:0006508">
    <property type="term" value="P:proteolysis"/>
    <property type="evidence" value="ECO:0007669"/>
    <property type="project" value="UniProtKB-KW"/>
</dbReference>
<dbReference type="SMART" id="SM00645">
    <property type="entry name" value="Pept_C1"/>
    <property type="match status" value="1"/>
</dbReference>
<dbReference type="PANTHER" id="PTHR12411">
    <property type="entry name" value="CYSTEINE PROTEASE FAMILY C1-RELATED"/>
    <property type="match status" value="1"/>
</dbReference>
<evidence type="ECO:0000256" key="5">
    <source>
        <dbReference type="ARBA" id="ARBA00023145"/>
    </source>
</evidence>
<protein>
    <recommendedName>
        <fullName evidence="13">Cathepsin O</fullName>
    </recommendedName>
</protein>
<feature type="domain" description="Peptidase C1A papain C-terminal" evidence="9">
    <location>
        <begin position="137"/>
        <end position="351"/>
    </location>
</feature>
<keyword evidence="8" id="KW-0732">Signal</keyword>
<evidence type="ECO:0008006" key="13">
    <source>
        <dbReference type="Google" id="ProtNLM"/>
    </source>
</evidence>
<evidence type="ECO:0000256" key="2">
    <source>
        <dbReference type="ARBA" id="ARBA00022670"/>
    </source>
</evidence>
<evidence type="ECO:0000256" key="3">
    <source>
        <dbReference type="ARBA" id="ARBA00022801"/>
    </source>
</evidence>